<keyword evidence="4" id="KW-1185">Reference proteome</keyword>
<reference evidence="3 4" key="1">
    <citation type="submission" date="2020-04" db="EMBL/GenBank/DDBJ databases">
        <authorList>
            <person name="Laetsch R D."/>
            <person name="Stevens L."/>
            <person name="Kumar S."/>
            <person name="Blaxter L. M."/>
        </authorList>
    </citation>
    <scope>NUCLEOTIDE SEQUENCE [LARGE SCALE GENOMIC DNA]</scope>
</reference>
<feature type="chain" id="PRO_5035887769" evidence="2">
    <location>
        <begin position="17"/>
        <end position="76"/>
    </location>
</feature>
<feature type="signal peptide" evidence="2">
    <location>
        <begin position="1"/>
        <end position="16"/>
    </location>
</feature>
<gene>
    <name evidence="3" type="ORF">CBOVIS_LOCUS315</name>
</gene>
<proteinExistence type="predicted"/>
<keyword evidence="1" id="KW-0472">Membrane</keyword>
<evidence type="ECO:0000256" key="2">
    <source>
        <dbReference type="SAM" id="SignalP"/>
    </source>
</evidence>
<dbReference type="EMBL" id="CADEPM010000001">
    <property type="protein sequence ID" value="CAB3396810.1"/>
    <property type="molecule type" value="Genomic_DNA"/>
</dbReference>
<accession>A0A8S1EAV1</accession>
<keyword evidence="1" id="KW-0812">Transmembrane</keyword>
<organism evidence="3 4">
    <name type="scientific">Caenorhabditis bovis</name>
    <dbReference type="NCBI Taxonomy" id="2654633"/>
    <lineage>
        <taxon>Eukaryota</taxon>
        <taxon>Metazoa</taxon>
        <taxon>Ecdysozoa</taxon>
        <taxon>Nematoda</taxon>
        <taxon>Chromadorea</taxon>
        <taxon>Rhabditida</taxon>
        <taxon>Rhabditina</taxon>
        <taxon>Rhabditomorpha</taxon>
        <taxon>Rhabditoidea</taxon>
        <taxon>Rhabditidae</taxon>
        <taxon>Peloderinae</taxon>
        <taxon>Caenorhabditis</taxon>
    </lineage>
</organism>
<sequence>MLAVWLTLIQLPLAATLPEFRTNPMTPNSAIQQWAAGGCFAMLLIGLILIYTKKIFERCRANRKRNAGNCCGRRCC</sequence>
<keyword evidence="1" id="KW-1133">Transmembrane helix</keyword>
<dbReference type="Proteomes" id="UP000494206">
    <property type="component" value="Unassembled WGS sequence"/>
</dbReference>
<protein>
    <submittedName>
        <fullName evidence="3">Uncharacterized protein</fullName>
    </submittedName>
</protein>
<keyword evidence="2" id="KW-0732">Signal</keyword>
<comment type="caution">
    <text evidence="3">The sequence shown here is derived from an EMBL/GenBank/DDBJ whole genome shotgun (WGS) entry which is preliminary data.</text>
</comment>
<evidence type="ECO:0000313" key="3">
    <source>
        <dbReference type="EMBL" id="CAB3396810.1"/>
    </source>
</evidence>
<name>A0A8S1EAV1_9PELO</name>
<evidence type="ECO:0000256" key="1">
    <source>
        <dbReference type="SAM" id="Phobius"/>
    </source>
</evidence>
<dbReference type="AlphaFoldDB" id="A0A8S1EAV1"/>
<feature type="transmembrane region" description="Helical" evidence="1">
    <location>
        <begin position="30"/>
        <end position="51"/>
    </location>
</feature>
<evidence type="ECO:0000313" key="4">
    <source>
        <dbReference type="Proteomes" id="UP000494206"/>
    </source>
</evidence>